<evidence type="ECO:0000313" key="1">
    <source>
        <dbReference type="Proteomes" id="UP000036681"/>
    </source>
</evidence>
<organism evidence="1 2">
    <name type="scientific">Ascaris lumbricoides</name>
    <name type="common">Giant roundworm</name>
    <dbReference type="NCBI Taxonomy" id="6252"/>
    <lineage>
        <taxon>Eukaryota</taxon>
        <taxon>Metazoa</taxon>
        <taxon>Ecdysozoa</taxon>
        <taxon>Nematoda</taxon>
        <taxon>Chromadorea</taxon>
        <taxon>Rhabditida</taxon>
        <taxon>Spirurina</taxon>
        <taxon>Ascaridomorpha</taxon>
        <taxon>Ascaridoidea</taxon>
        <taxon>Ascarididae</taxon>
        <taxon>Ascaris</taxon>
    </lineage>
</organism>
<dbReference type="WBParaSite" id="ALUE_0000693301-mRNA-1">
    <property type="protein sequence ID" value="ALUE_0000693301-mRNA-1"/>
    <property type="gene ID" value="ALUE_0000693301"/>
</dbReference>
<protein>
    <submittedName>
        <fullName evidence="2">Anaphase-promoting complex subunit 1</fullName>
    </submittedName>
</protein>
<evidence type="ECO:0000313" key="2">
    <source>
        <dbReference type="WBParaSite" id="ALUE_0000693301-mRNA-1"/>
    </source>
</evidence>
<dbReference type="AlphaFoldDB" id="A0A0M3HVF9"/>
<reference evidence="2" key="1">
    <citation type="submission" date="2017-02" db="UniProtKB">
        <authorList>
            <consortium name="WormBaseParasite"/>
        </authorList>
    </citation>
    <scope>IDENTIFICATION</scope>
</reference>
<sequence>MHEWGVDQKRNMIVSESIRPLDSHVVEASKLRYRTLEDGSGEMLEIADDDTVTVTSIPGGVLLYRVTADFHLLDAFWCDFPTSNSTATNGDSFGNCICLIGNQVSKVLQSPFGLILEKDHPPRSKRSDTLFPHLFSLSHPYNEVLPVVCRSKDDQKSCHYVSDALELEALNTLKGSRLLLCYSSRSRAHSLHFMRTVTKEEWKYAASKAESLVSRSTRGTPAEASVGQSPLCPSFLVTPRNRPRIDDVNIPKFCGHEWLAFNPTTYYC</sequence>
<dbReference type="Proteomes" id="UP000036681">
    <property type="component" value="Unplaced"/>
</dbReference>
<accession>A0A0M3HVF9</accession>
<name>A0A0M3HVF9_ASCLU</name>
<keyword evidence="1" id="KW-1185">Reference proteome</keyword>
<proteinExistence type="predicted"/>